<sequence length="62" mass="7047">MLLKAIAPMLGVCENFSRIEPKIHFLAFQSIKLTPFELASLHLNRSFTGYLEYTIENMSLSA</sequence>
<evidence type="ECO:0000313" key="1">
    <source>
        <dbReference type="EMBL" id="PHK07291.1"/>
    </source>
</evidence>
<dbReference type="RefSeq" id="WP_099065841.1">
    <property type="nucleotide sequence ID" value="NZ_LAHD01000002.1"/>
</dbReference>
<organism evidence="1 2">
    <name type="scientific">Nostoc linckia z8</name>
    <dbReference type="NCBI Taxonomy" id="1628746"/>
    <lineage>
        <taxon>Bacteria</taxon>
        <taxon>Bacillati</taxon>
        <taxon>Cyanobacteriota</taxon>
        <taxon>Cyanophyceae</taxon>
        <taxon>Nostocales</taxon>
        <taxon>Nostocaceae</taxon>
        <taxon>Nostoc</taxon>
    </lineage>
</organism>
<accession>A0A9Q5ZH47</accession>
<comment type="caution">
    <text evidence="1">The sequence shown here is derived from an EMBL/GenBank/DDBJ whole genome shotgun (WGS) entry which is preliminary data.</text>
</comment>
<proteinExistence type="predicted"/>
<reference evidence="1 2" key="1">
    <citation type="submission" date="2015-02" db="EMBL/GenBank/DDBJ databases">
        <title>Nostoc linckia genome annotation.</title>
        <authorList>
            <person name="Zhou Z."/>
        </authorList>
    </citation>
    <scope>NUCLEOTIDE SEQUENCE [LARGE SCALE GENOMIC DNA]</scope>
    <source>
        <strain evidence="2">z8</strain>
    </source>
</reference>
<protein>
    <submittedName>
        <fullName evidence="1">Uncharacterized protein</fullName>
    </submittedName>
</protein>
<gene>
    <name evidence="1" type="ORF">VF08_01455</name>
</gene>
<evidence type="ECO:0000313" key="2">
    <source>
        <dbReference type="Proteomes" id="UP000222310"/>
    </source>
</evidence>
<dbReference type="AlphaFoldDB" id="A0A9Q5ZH47"/>
<dbReference type="Proteomes" id="UP000222310">
    <property type="component" value="Unassembled WGS sequence"/>
</dbReference>
<name>A0A9Q5ZH47_NOSLI</name>
<dbReference type="EMBL" id="LAHD01000002">
    <property type="protein sequence ID" value="PHK07291.1"/>
    <property type="molecule type" value="Genomic_DNA"/>
</dbReference>